<evidence type="ECO:0000256" key="4">
    <source>
        <dbReference type="ARBA" id="ARBA00023163"/>
    </source>
</evidence>
<evidence type="ECO:0000256" key="2">
    <source>
        <dbReference type="ARBA" id="ARBA00023015"/>
    </source>
</evidence>
<dbReference type="InterPro" id="IPR002571">
    <property type="entry name" value="HrcA"/>
</dbReference>
<dbReference type="PANTHER" id="PTHR34824:SF1">
    <property type="entry name" value="HEAT-INDUCIBLE TRANSCRIPTION REPRESSOR HRCA"/>
    <property type="match status" value="1"/>
</dbReference>
<feature type="domain" description="Winged helix-turn-helix transcription repressor HrcA DNA-binding" evidence="7">
    <location>
        <begin position="1"/>
        <end position="72"/>
    </location>
</feature>
<dbReference type="GO" id="GO:0003677">
    <property type="term" value="F:DNA binding"/>
    <property type="evidence" value="ECO:0007669"/>
    <property type="project" value="InterPro"/>
</dbReference>
<dbReference type="InterPro" id="IPR005104">
    <property type="entry name" value="WHTH_HrcA_DNA-bd"/>
</dbReference>
<sequence>MLTPRQEQILRKVVVAYQATVQPVASRTLAADPELQAGPSTVRHELAELEALGLLAHPHTSAGRVPTDSGYRYFVDRLLPARSDAAFELELTRREVDAAMRATTATLSQITNLLAVVSAPPIDTATIRHIEVLLLQPQIAMIVIITSTGGVSKRVLAFDAPVDSGLVTWAAEFLNEQLNGVGLGARKLHARLADRTLSQTERSFLDRLMPAFTNLAATAEDSLYVDGAARLMSEYRFHDLTEINALMQMLEGRVTLLEMLRTALGERDVVVRIGAENESPALRSLAMVAAGYGLPLRPLGTVSLIGPVAMDYAMTIGVVREAAAQLSRFVEDVYDA</sequence>
<dbReference type="SUPFAM" id="SSF46785">
    <property type="entry name" value="Winged helix' DNA-binding domain"/>
    <property type="match status" value="1"/>
</dbReference>
<dbReference type="HAMAP" id="MF_00081">
    <property type="entry name" value="HrcA"/>
    <property type="match status" value="1"/>
</dbReference>
<organism evidence="8">
    <name type="scientific">uncultured Solirubrobacteraceae bacterium</name>
    <dbReference type="NCBI Taxonomy" id="1162706"/>
    <lineage>
        <taxon>Bacteria</taxon>
        <taxon>Bacillati</taxon>
        <taxon>Actinomycetota</taxon>
        <taxon>Thermoleophilia</taxon>
        <taxon>Solirubrobacterales</taxon>
        <taxon>Solirubrobacteraceae</taxon>
        <taxon>environmental samples</taxon>
    </lineage>
</organism>
<evidence type="ECO:0000313" key="8">
    <source>
        <dbReference type="EMBL" id="CAA9471372.1"/>
    </source>
</evidence>
<reference evidence="8" key="1">
    <citation type="submission" date="2020-02" db="EMBL/GenBank/DDBJ databases">
        <authorList>
            <person name="Meier V. D."/>
        </authorList>
    </citation>
    <scope>NUCLEOTIDE SEQUENCE</scope>
    <source>
        <strain evidence="8">AVDCRST_MAG67</strain>
    </source>
</reference>
<keyword evidence="3 5" id="KW-0346">Stress response</keyword>
<accession>A0A6J4RHK5</accession>
<dbReference type="Gene3D" id="3.30.390.60">
    <property type="entry name" value="Heat-inducible transcription repressor hrca homolog, domain 3"/>
    <property type="match status" value="1"/>
</dbReference>
<protein>
    <recommendedName>
        <fullName evidence="5">Heat-inducible transcription repressor HrcA</fullName>
    </recommendedName>
</protein>
<evidence type="ECO:0000256" key="3">
    <source>
        <dbReference type="ARBA" id="ARBA00023016"/>
    </source>
</evidence>
<dbReference type="PIRSF" id="PIRSF005485">
    <property type="entry name" value="HrcA"/>
    <property type="match status" value="1"/>
</dbReference>
<dbReference type="Pfam" id="PF03444">
    <property type="entry name" value="WHD_HrcA"/>
    <property type="match status" value="1"/>
</dbReference>
<feature type="domain" description="Heat-inducible transcription repressor HrcA C-terminal" evidence="6">
    <location>
        <begin position="98"/>
        <end position="316"/>
    </location>
</feature>
<evidence type="ECO:0000259" key="6">
    <source>
        <dbReference type="Pfam" id="PF01628"/>
    </source>
</evidence>
<comment type="function">
    <text evidence="5">Negative regulator of class I heat shock genes (grpE-dnaK-dnaJ and groELS operons). Prevents heat-shock induction of these operons.</text>
</comment>
<keyword evidence="1 5" id="KW-0678">Repressor</keyword>
<dbReference type="Gene3D" id="3.30.450.40">
    <property type="match status" value="1"/>
</dbReference>
<proteinExistence type="inferred from homology"/>
<keyword evidence="4 5" id="KW-0804">Transcription</keyword>
<dbReference type="SUPFAM" id="SSF55781">
    <property type="entry name" value="GAF domain-like"/>
    <property type="match status" value="1"/>
</dbReference>
<evidence type="ECO:0000256" key="1">
    <source>
        <dbReference type="ARBA" id="ARBA00022491"/>
    </source>
</evidence>
<evidence type="ECO:0000259" key="7">
    <source>
        <dbReference type="Pfam" id="PF03444"/>
    </source>
</evidence>
<evidence type="ECO:0000256" key="5">
    <source>
        <dbReference type="HAMAP-Rule" id="MF_00081"/>
    </source>
</evidence>
<dbReference type="Pfam" id="PF01628">
    <property type="entry name" value="HrcA"/>
    <property type="match status" value="1"/>
</dbReference>
<dbReference type="Gene3D" id="1.10.10.10">
    <property type="entry name" value="Winged helix-like DNA-binding domain superfamily/Winged helix DNA-binding domain"/>
    <property type="match status" value="1"/>
</dbReference>
<keyword evidence="2 5" id="KW-0805">Transcription regulation</keyword>
<dbReference type="InterPro" id="IPR023120">
    <property type="entry name" value="WHTH_transcript_rep_HrcA_IDD"/>
</dbReference>
<comment type="similarity">
    <text evidence="5">Belongs to the HrcA family.</text>
</comment>
<name>A0A6J4RHK5_9ACTN</name>
<dbReference type="InterPro" id="IPR036390">
    <property type="entry name" value="WH_DNA-bd_sf"/>
</dbReference>
<dbReference type="AlphaFoldDB" id="A0A6J4RHK5"/>
<dbReference type="PANTHER" id="PTHR34824">
    <property type="entry name" value="HEAT-INDUCIBLE TRANSCRIPTION REPRESSOR HRCA"/>
    <property type="match status" value="1"/>
</dbReference>
<dbReference type="InterPro" id="IPR036388">
    <property type="entry name" value="WH-like_DNA-bd_sf"/>
</dbReference>
<dbReference type="InterPro" id="IPR029016">
    <property type="entry name" value="GAF-like_dom_sf"/>
</dbReference>
<dbReference type="GO" id="GO:0045892">
    <property type="term" value="P:negative regulation of DNA-templated transcription"/>
    <property type="evidence" value="ECO:0007669"/>
    <property type="project" value="UniProtKB-UniRule"/>
</dbReference>
<gene>
    <name evidence="5" type="primary">hrcA</name>
    <name evidence="8" type="ORF">AVDCRST_MAG67-52</name>
</gene>
<dbReference type="EMBL" id="CADCVQ010000005">
    <property type="protein sequence ID" value="CAA9471372.1"/>
    <property type="molecule type" value="Genomic_DNA"/>
</dbReference>
<dbReference type="NCBIfam" id="TIGR00331">
    <property type="entry name" value="hrcA"/>
    <property type="match status" value="1"/>
</dbReference>
<dbReference type="InterPro" id="IPR021153">
    <property type="entry name" value="HrcA_C"/>
</dbReference>